<feature type="transmembrane region" description="Helical" evidence="1">
    <location>
        <begin position="29"/>
        <end position="46"/>
    </location>
</feature>
<feature type="transmembrane region" description="Helical" evidence="1">
    <location>
        <begin position="206"/>
        <end position="231"/>
    </location>
</feature>
<proteinExistence type="predicted"/>
<comment type="caution">
    <text evidence="2">The sequence shown here is derived from an EMBL/GenBank/DDBJ whole genome shotgun (WGS) entry which is preliminary data.</text>
</comment>
<evidence type="ECO:0000313" key="3">
    <source>
        <dbReference type="Proteomes" id="UP001201812"/>
    </source>
</evidence>
<dbReference type="SUPFAM" id="SSF81321">
    <property type="entry name" value="Family A G protein-coupled receptor-like"/>
    <property type="match status" value="1"/>
</dbReference>
<keyword evidence="3" id="KW-1185">Reference proteome</keyword>
<dbReference type="InterPro" id="IPR019421">
    <property type="entry name" value="7TM_GPCR_serpentine_rcpt_Srd"/>
</dbReference>
<gene>
    <name evidence="2" type="ORF">DdX_19559</name>
</gene>
<evidence type="ECO:0000313" key="2">
    <source>
        <dbReference type="EMBL" id="KAI1695473.1"/>
    </source>
</evidence>
<dbReference type="PANTHER" id="PTHR22943:SF248">
    <property type="entry name" value="SEVEN TM RECEPTOR"/>
    <property type="match status" value="1"/>
</dbReference>
<feature type="transmembrane region" description="Helical" evidence="1">
    <location>
        <begin position="108"/>
        <end position="132"/>
    </location>
</feature>
<evidence type="ECO:0000256" key="1">
    <source>
        <dbReference type="SAM" id="Phobius"/>
    </source>
</evidence>
<dbReference type="PANTHER" id="PTHR22943">
    <property type="entry name" value="7-TRANSMEMBRANE DOMAIN RECEPTOR C.ELEGANS"/>
    <property type="match status" value="1"/>
</dbReference>
<dbReference type="Pfam" id="PF10317">
    <property type="entry name" value="7TM_GPCR_Srd"/>
    <property type="match status" value="1"/>
</dbReference>
<dbReference type="AlphaFoldDB" id="A0AAD4MIL7"/>
<feature type="transmembrane region" description="Helical" evidence="1">
    <location>
        <begin position="252"/>
        <end position="271"/>
    </location>
</feature>
<keyword evidence="1" id="KW-0812">Transmembrane</keyword>
<feature type="transmembrane region" description="Helical" evidence="1">
    <location>
        <begin position="277"/>
        <end position="298"/>
    </location>
</feature>
<feature type="transmembrane region" description="Helical" evidence="1">
    <location>
        <begin position="144"/>
        <end position="167"/>
    </location>
</feature>
<name>A0AAD4MIL7_9BILA</name>
<reference evidence="2" key="1">
    <citation type="submission" date="2022-01" db="EMBL/GenBank/DDBJ databases">
        <title>Genome Sequence Resource for Two Populations of Ditylenchus destructor, the Migratory Endoparasitic Phytonematode.</title>
        <authorList>
            <person name="Zhang H."/>
            <person name="Lin R."/>
            <person name="Xie B."/>
        </authorList>
    </citation>
    <scope>NUCLEOTIDE SEQUENCE</scope>
    <source>
        <strain evidence="2">BazhouSP</strain>
    </source>
</reference>
<keyword evidence="1" id="KW-0472">Membrane</keyword>
<organism evidence="2 3">
    <name type="scientific">Ditylenchus destructor</name>
    <dbReference type="NCBI Taxonomy" id="166010"/>
    <lineage>
        <taxon>Eukaryota</taxon>
        <taxon>Metazoa</taxon>
        <taxon>Ecdysozoa</taxon>
        <taxon>Nematoda</taxon>
        <taxon>Chromadorea</taxon>
        <taxon>Rhabditida</taxon>
        <taxon>Tylenchina</taxon>
        <taxon>Tylenchomorpha</taxon>
        <taxon>Sphaerularioidea</taxon>
        <taxon>Anguinidae</taxon>
        <taxon>Anguininae</taxon>
        <taxon>Ditylenchus</taxon>
    </lineage>
</organism>
<protein>
    <submittedName>
        <fullName evidence="2">Serpentine type 7TM GPCR chemoreceptor srd domain-containing protein</fullName>
    </submittedName>
</protein>
<dbReference type="EMBL" id="JAKKPZ010000400">
    <property type="protein sequence ID" value="KAI1695473.1"/>
    <property type="molecule type" value="Genomic_DNA"/>
</dbReference>
<sequence>MSNTSTYSSYISNKDGWNIRDYHHLNERLCNGVSFSLNTVLIILLIKTKNQFMKTYSRVLLQNCIIDLIYTLTCALGDIQIEVNEGVVIFIVNGFVREWPLFWHYAFIWLYMTTASMTLLIVNIEFFFRYMLICKSIPLTTCQLILLALILYTLSGLAGSFLILALLDTPDQVATFGHLMRDPIWYDVYGKQTIFAGATRTNVYSLLFTSCAGINNVLTCGVIYWLGIATFRTLRQSRHTMSANTKALNTQMNIILMLQASFVLFIINVPVGCLISALLLDINIVGFGTIMSMILVWIPMSNPSVHIAEQFLAGRGDSGEKELCRSPNMNHREILGTILTAIRE</sequence>
<dbReference type="Proteomes" id="UP001201812">
    <property type="component" value="Unassembled WGS sequence"/>
</dbReference>
<accession>A0AAD4MIL7</accession>
<keyword evidence="1" id="KW-1133">Transmembrane helix</keyword>